<dbReference type="Pfam" id="PF00563">
    <property type="entry name" value="EAL"/>
    <property type="match status" value="1"/>
</dbReference>
<gene>
    <name evidence="3" type="ORF">Bccel_1429</name>
</gene>
<dbReference type="PROSITE" id="PS50883">
    <property type="entry name" value="EAL"/>
    <property type="match status" value="1"/>
</dbReference>
<dbReference type="Pfam" id="PF00990">
    <property type="entry name" value="GGDEF"/>
    <property type="match status" value="1"/>
</dbReference>
<dbReference type="Gene3D" id="3.20.20.450">
    <property type="entry name" value="EAL domain"/>
    <property type="match status" value="1"/>
</dbReference>
<sequence>MGDQLLQEIAARLRKIESECIRIFRVSGDEFVAIAYGTDHKSAEQIAQHILSLIRQPVYIGQHELHITSSIGVALYPQHGDNPETLMRLADASMYIAKEEGRNTYAMYTESLQSKLSEQIWIEHQLHKALDLNQLTLHYQPIVEGITSEILGIEALLRWNHPERGLISPTQFIPIAEQSGLIIPIGQWVLREACRQNKKWQDEGFQKVRIAVNLSARQFYSESLTEEIRTILEETELTPQYLELKITEGFMIKDPDYVNTVINGIRAMGVTVSIDDFGTGYSSLSQLRNFSVNVVKIDRSFVQNIGTDRNNISIVRAIIELAHGMNLKVVAEGIETETERKLLQQHNCDEMQGYFFAKPMDSDRFAQLWRQRMINSTIIESRVKIRN</sequence>
<dbReference type="InterPro" id="IPR043128">
    <property type="entry name" value="Rev_trsase/Diguanyl_cyclase"/>
</dbReference>
<dbReference type="InterPro" id="IPR035919">
    <property type="entry name" value="EAL_sf"/>
</dbReference>
<dbReference type="CDD" id="cd01949">
    <property type="entry name" value="GGDEF"/>
    <property type="match status" value="1"/>
</dbReference>
<dbReference type="CDD" id="cd01948">
    <property type="entry name" value="EAL"/>
    <property type="match status" value="1"/>
</dbReference>
<organism evidence="3 4">
    <name type="scientific">Pseudobacteroides cellulosolvens ATCC 35603 = DSM 2933</name>
    <dbReference type="NCBI Taxonomy" id="398512"/>
    <lineage>
        <taxon>Bacteria</taxon>
        <taxon>Bacillati</taxon>
        <taxon>Bacillota</taxon>
        <taxon>Clostridia</taxon>
        <taxon>Eubacteriales</taxon>
        <taxon>Oscillospiraceae</taxon>
        <taxon>Pseudobacteroides</taxon>
    </lineage>
</organism>
<feature type="domain" description="GGDEF" evidence="2">
    <location>
        <begin position="1"/>
        <end position="110"/>
    </location>
</feature>
<comment type="caution">
    <text evidence="3">The sequence shown here is derived from an EMBL/GenBank/DDBJ whole genome shotgun (WGS) entry which is preliminary data.</text>
</comment>
<dbReference type="eggNOG" id="COG5001">
    <property type="taxonomic scope" value="Bacteria"/>
</dbReference>
<name>A0A0L6JLA6_9FIRM</name>
<evidence type="ECO:0000259" key="1">
    <source>
        <dbReference type="PROSITE" id="PS50883"/>
    </source>
</evidence>
<dbReference type="InterPro" id="IPR029787">
    <property type="entry name" value="Nucleotide_cyclase"/>
</dbReference>
<evidence type="ECO:0000313" key="3">
    <source>
        <dbReference type="EMBL" id="KNY26167.1"/>
    </source>
</evidence>
<reference evidence="4" key="1">
    <citation type="submission" date="2015-07" db="EMBL/GenBank/DDBJ databases">
        <title>Near-Complete Genome Sequence of the Cellulolytic Bacterium Bacteroides (Pseudobacteroides) cellulosolvens ATCC 35603.</title>
        <authorList>
            <person name="Dassa B."/>
            <person name="Utturkar S.M."/>
            <person name="Klingeman D.M."/>
            <person name="Hurt R.A."/>
            <person name="Keller M."/>
            <person name="Xu J."/>
            <person name="Reddy Y.H.K."/>
            <person name="Borovok I."/>
            <person name="Grinberg I.R."/>
            <person name="Lamed R."/>
            <person name="Zhivin O."/>
            <person name="Bayer E.A."/>
            <person name="Brown S.D."/>
        </authorList>
    </citation>
    <scope>NUCLEOTIDE SEQUENCE [LARGE SCALE GENOMIC DNA]</scope>
    <source>
        <strain evidence="4">DSM 2933</strain>
    </source>
</reference>
<evidence type="ECO:0000313" key="4">
    <source>
        <dbReference type="Proteomes" id="UP000036923"/>
    </source>
</evidence>
<dbReference type="STRING" id="398512.Bccel_1429"/>
<dbReference type="GO" id="GO:0071111">
    <property type="term" value="F:cyclic-guanylate-specific phosphodiesterase activity"/>
    <property type="evidence" value="ECO:0007669"/>
    <property type="project" value="InterPro"/>
</dbReference>
<dbReference type="AlphaFoldDB" id="A0A0L6JLA6"/>
<dbReference type="InterPro" id="IPR050706">
    <property type="entry name" value="Cyclic-di-GMP_PDE-like"/>
</dbReference>
<dbReference type="SMART" id="SM00267">
    <property type="entry name" value="GGDEF"/>
    <property type="match status" value="1"/>
</dbReference>
<dbReference type="SUPFAM" id="SSF55073">
    <property type="entry name" value="Nucleotide cyclase"/>
    <property type="match status" value="1"/>
</dbReference>
<dbReference type="Proteomes" id="UP000036923">
    <property type="component" value="Unassembled WGS sequence"/>
</dbReference>
<dbReference type="SMART" id="SM00052">
    <property type="entry name" value="EAL"/>
    <property type="match status" value="1"/>
</dbReference>
<dbReference type="InterPro" id="IPR000160">
    <property type="entry name" value="GGDEF_dom"/>
</dbReference>
<dbReference type="PANTHER" id="PTHR33121">
    <property type="entry name" value="CYCLIC DI-GMP PHOSPHODIESTERASE PDEF"/>
    <property type="match status" value="1"/>
</dbReference>
<proteinExistence type="predicted"/>
<accession>A0A0L6JLA6</accession>
<dbReference type="OrthoDB" id="9762141at2"/>
<dbReference type="InterPro" id="IPR001633">
    <property type="entry name" value="EAL_dom"/>
</dbReference>
<dbReference type="SUPFAM" id="SSF141868">
    <property type="entry name" value="EAL domain-like"/>
    <property type="match status" value="1"/>
</dbReference>
<dbReference type="EMBL" id="LGTC01000001">
    <property type="protein sequence ID" value="KNY26167.1"/>
    <property type="molecule type" value="Genomic_DNA"/>
</dbReference>
<dbReference type="NCBIfam" id="TIGR00254">
    <property type="entry name" value="GGDEF"/>
    <property type="match status" value="1"/>
</dbReference>
<keyword evidence="4" id="KW-1185">Reference proteome</keyword>
<dbReference type="FunFam" id="3.20.20.450:FF:000001">
    <property type="entry name" value="Cyclic di-GMP phosphodiesterase yahA"/>
    <property type="match status" value="1"/>
</dbReference>
<dbReference type="PROSITE" id="PS50887">
    <property type="entry name" value="GGDEF"/>
    <property type="match status" value="1"/>
</dbReference>
<evidence type="ECO:0000259" key="2">
    <source>
        <dbReference type="PROSITE" id="PS50887"/>
    </source>
</evidence>
<feature type="domain" description="EAL" evidence="1">
    <location>
        <begin position="119"/>
        <end position="373"/>
    </location>
</feature>
<protein>
    <submittedName>
        <fullName evidence="3">Diguanylate cyclase/phosphodiesterase</fullName>
    </submittedName>
</protein>
<dbReference type="PANTHER" id="PTHR33121:SF70">
    <property type="entry name" value="SIGNALING PROTEIN YKOW"/>
    <property type="match status" value="1"/>
</dbReference>
<dbReference type="PATRIC" id="fig|398512.5.peg.1485"/>
<dbReference type="Gene3D" id="3.30.70.270">
    <property type="match status" value="1"/>
</dbReference>